<evidence type="ECO:0000313" key="2">
    <source>
        <dbReference type="Proteomes" id="UP000321746"/>
    </source>
</evidence>
<dbReference type="Proteomes" id="UP000321746">
    <property type="component" value="Unassembled WGS sequence"/>
</dbReference>
<dbReference type="AlphaFoldDB" id="A0A511XI86"/>
<evidence type="ECO:0000313" key="1">
    <source>
        <dbReference type="EMBL" id="GEN62656.1"/>
    </source>
</evidence>
<keyword evidence="2" id="KW-1185">Reference proteome</keyword>
<dbReference type="EMBL" id="BJYG01000007">
    <property type="protein sequence ID" value="GEN62656.1"/>
    <property type="molecule type" value="Genomic_DNA"/>
</dbReference>
<accession>A0A511XI86</accession>
<sequence length="71" mass="8148">MAATHEDIWIATFCLQEDGQITRLIASQPHEHTDHILNTSFKDIAPLGILLSLKYISMICTKYIQNYMIIN</sequence>
<protein>
    <submittedName>
        <fullName evidence="1">Uncharacterized protein</fullName>
    </submittedName>
</protein>
<reference evidence="1 2" key="1">
    <citation type="submission" date="2019-07" db="EMBL/GenBank/DDBJ databases">
        <title>Whole genome shotgun sequence of Acetobacter oeni NBRC 105207.</title>
        <authorList>
            <person name="Hosoyama A."/>
            <person name="Uohara A."/>
            <person name="Ohji S."/>
            <person name="Ichikawa N."/>
        </authorList>
    </citation>
    <scope>NUCLEOTIDE SEQUENCE [LARGE SCALE GENOMIC DNA]</scope>
    <source>
        <strain evidence="1 2">NBRC 105207</strain>
    </source>
</reference>
<organism evidence="1 2">
    <name type="scientific">Acetobacter oeni</name>
    <dbReference type="NCBI Taxonomy" id="304077"/>
    <lineage>
        <taxon>Bacteria</taxon>
        <taxon>Pseudomonadati</taxon>
        <taxon>Pseudomonadota</taxon>
        <taxon>Alphaproteobacteria</taxon>
        <taxon>Acetobacterales</taxon>
        <taxon>Acetobacteraceae</taxon>
        <taxon>Acetobacter</taxon>
    </lineage>
</organism>
<proteinExistence type="predicted"/>
<comment type="caution">
    <text evidence="1">The sequence shown here is derived from an EMBL/GenBank/DDBJ whole genome shotgun (WGS) entry which is preliminary data.</text>
</comment>
<gene>
    <name evidence="1" type="ORF">AOE01nite_08800</name>
</gene>
<name>A0A511XI86_9PROT</name>